<accession>A0ABW6BTZ5</accession>
<dbReference type="Proteomes" id="UP001597641">
    <property type="component" value="Unassembled WGS sequence"/>
</dbReference>
<dbReference type="SUPFAM" id="SSF53335">
    <property type="entry name" value="S-adenosyl-L-methionine-dependent methyltransferases"/>
    <property type="match status" value="1"/>
</dbReference>
<dbReference type="PANTHER" id="PTHR40036:SF1">
    <property type="entry name" value="MACROCIN O-METHYLTRANSFERASE"/>
    <property type="match status" value="1"/>
</dbReference>
<protein>
    <submittedName>
        <fullName evidence="1">Class I SAM-dependent methyltransferase</fullName>
        <ecNumber evidence="1">2.1.1.-</ecNumber>
    </submittedName>
</protein>
<dbReference type="GO" id="GO:0008168">
    <property type="term" value="F:methyltransferase activity"/>
    <property type="evidence" value="ECO:0007669"/>
    <property type="project" value="UniProtKB-KW"/>
</dbReference>
<dbReference type="GO" id="GO:0032259">
    <property type="term" value="P:methylation"/>
    <property type="evidence" value="ECO:0007669"/>
    <property type="project" value="UniProtKB-KW"/>
</dbReference>
<evidence type="ECO:0000313" key="1">
    <source>
        <dbReference type="EMBL" id="MFD3000591.1"/>
    </source>
</evidence>
<keyword evidence="2" id="KW-1185">Reference proteome</keyword>
<evidence type="ECO:0000313" key="2">
    <source>
        <dbReference type="Proteomes" id="UP001597641"/>
    </source>
</evidence>
<dbReference type="EMBL" id="JBHUOX010000005">
    <property type="protein sequence ID" value="MFD3000591.1"/>
    <property type="molecule type" value="Genomic_DNA"/>
</dbReference>
<name>A0ABW6BTZ5_9BACT</name>
<keyword evidence="1" id="KW-0489">Methyltransferase</keyword>
<dbReference type="RefSeq" id="WP_377483766.1">
    <property type="nucleotide sequence ID" value="NZ_JBHUOX010000005.1"/>
</dbReference>
<gene>
    <name evidence="1" type="ORF">ACFS7Z_09490</name>
</gene>
<dbReference type="EC" id="2.1.1.-" evidence="1"/>
<sequence length="237" mass="28138">MTYIQYMRNLKGLFLKLRLDHLIPIHIFEFLALSAKLSKWVSQHSNIGFCDFYTSKFYHQKRFELYEYLIQTQHLDLAIDYFEFGVSRGVSFKWWVDRIKQEEARFYGFDTFTGLPEAWGPFKKGAMSSGNVPPQIEGSRHFFYQGLFQQTLFNFLKGYKSDKRKVVHMDADIYTATLFVLTTLSPFLNKGDIIIFDEFNVPMHEFKAFYEWSSSFYIEYEVLGSVNNFYQTAIMIK</sequence>
<dbReference type="Gene3D" id="3.40.50.150">
    <property type="entry name" value="Vaccinia Virus protein VP39"/>
    <property type="match status" value="1"/>
</dbReference>
<proteinExistence type="predicted"/>
<dbReference type="PANTHER" id="PTHR40036">
    <property type="entry name" value="MACROCIN O-METHYLTRANSFERASE"/>
    <property type="match status" value="1"/>
</dbReference>
<comment type="caution">
    <text evidence="1">The sequence shown here is derived from an EMBL/GenBank/DDBJ whole genome shotgun (WGS) entry which is preliminary data.</text>
</comment>
<dbReference type="InterPro" id="IPR029063">
    <property type="entry name" value="SAM-dependent_MTases_sf"/>
</dbReference>
<organism evidence="1 2">
    <name type="scientific">Pontibacter toksunensis</name>
    <dbReference type="NCBI Taxonomy" id="1332631"/>
    <lineage>
        <taxon>Bacteria</taxon>
        <taxon>Pseudomonadati</taxon>
        <taxon>Bacteroidota</taxon>
        <taxon>Cytophagia</taxon>
        <taxon>Cytophagales</taxon>
        <taxon>Hymenobacteraceae</taxon>
        <taxon>Pontibacter</taxon>
    </lineage>
</organism>
<dbReference type="InterPro" id="IPR008884">
    <property type="entry name" value="TylF_MeTrfase"/>
</dbReference>
<reference evidence="2" key="1">
    <citation type="journal article" date="2019" name="Int. J. Syst. Evol. Microbiol.">
        <title>The Global Catalogue of Microorganisms (GCM) 10K type strain sequencing project: providing services to taxonomists for standard genome sequencing and annotation.</title>
        <authorList>
            <consortium name="The Broad Institute Genomics Platform"/>
            <consortium name="The Broad Institute Genome Sequencing Center for Infectious Disease"/>
            <person name="Wu L."/>
            <person name="Ma J."/>
        </authorList>
    </citation>
    <scope>NUCLEOTIDE SEQUENCE [LARGE SCALE GENOMIC DNA]</scope>
    <source>
        <strain evidence="2">KCTC 23984</strain>
    </source>
</reference>
<keyword evidence="1" id="KW-0808">Transferase</keyword>
<dbReference type="Pfam" id="PF13578">
    <property type="entry name" value="Methyltransf_24"/>
    <property type="match status" value="1"/>
</dbReference>